<keyword evidence="3" id="KW-1185">Reference proteome</keyword>
<name>A0A2T9YH65_9FUNG</name>
<comment type="caution">
    <text evidence="2">The sequence shown here is derived from an EMBL/GenBank/DDBJ whole genome shotgun (WGS) entry which is preliminary data.</text>
</comment>
<sequence>MDSWLFLILILAFVESKLNGVRYIPKSNSKCKSTEEIQKDVDVIAELADSVILEYIDGCNFIDVFEMFSNKEIDIFVNINIQSFWKSSQNNNKYYDDIIKIKNFESIKGIILKDKLSKINSTVKVGNFHKIDFYEHNYINRPLNILHRFILDKNYNDKIDFIVLNLLLPSSQIDFSQLQKNLFNDDLIKLQSLDINIYFVISFIDQNNLSVDNFIKISRELTCRANNKLGYFITDNAGIESILNNNKYKRYLKKISKDFLSCEGHTFIGKTMLQC</sequence>
<dbReference type="EMBL" id="MBFR01000189">
    <property type="protein sequence ID" value="PVU91681.1"/>
    <property type="molecule type" value="Genomic_DNA"/>
</dbReference>
<dbReference type="Proteomes" id="UP000245383">
    <property type="component" value="Unassembled WGS sequence"/>
</dbReference>
<proteinExistence type="predicted"/>
<keyword evidence="1" id="KW-0732">Signal</keyword>
<accession>A0A2T9YH65</accession>
<evidence type="ECO:0000313" key="2">
    <source>
        <dbReference type="EMBL" id="PVU91681.1"/>
    </source>
</evidence>
<feature type="chain" id="PRO_5015663592" evidence="1">
    <location>
        <begin position="21"/>
        <end position="275"/>
    </location>
</feature>
<dbReference type="AlphaFoldDB" id="A0A2T9YH65"/>
<feature type="signal peptide" evidence="1">
    <location>
        <begin position="1"/>
        <end position="20"/>
    </location>
</feature>
<reference evidence="2 3" key="1">
    <citation type="journal article" date="2018" name="MBio">
        <title>Comparative Genomics Reveals the Core Gene Toolbox for the Fungus-Insect Symbiosis.</title>
        <authorList>
            <person name="Wang Y."/>
            <person name="Stata M."/>
            <person name="Wang W."/>
            <person name="Stajich J.E."/>
            <person name="White M.M."/>
            <person name="Moncalvo J.M."/>
        </authorList>
    </citation>
    <scope>NUCLEOTIDE SEQUENCE [LARGE SCALE GENOMIC DNA]</scope>
    <source>
        <strain evidence="2 3">SWE-8-4</strain>
    </source>
</reference>
<gene>
    <name evidence="2" type="ORF">BB561_004270</name>
</gene>
<organism evidence="2 3">
    <name type="scientific">Smittium simulii</name>
    <dbReference type="NCBI Taxonomy" id="133385"/>
    <lineage>
        <taxon>Eukaryota</taxon>
        <taxon>Fungi</taxon>
        <taxon>Fungi incertae sedis</taxon>
        <taxon>Zoopagomycota</taxon>
        <taxon>Kickxellomycotina</taxon>
        <taxon>Harpellomycetes</taxon>
        <taxon>Harpellales</taxon>
        <taxon>Legeriomycetaceae</taxon>
        <taxon>Smittium</taxon>
    </lineage>
</organism>
<protein>
    <submittedName>
        <fullName evidence="2">Uncharacterized protein</fullName>
    </submittedName>
</protein>
<evidence type="ECO:0000313" key="3">
    <source>
        <dbReference type="Proteomes" id="UP000245383"/>
    </source>
</evidence>
<evidence type="ECO:0000256" key="1">
    <source>
        <dbReference type="SAM" id="SignalP"/>
    </source>
</evidence>